<accession>A0A011RFI7</accession>
<dbReference type="InterPro" id="IPR036737">
    <property type="entry name" value="OmpA-like_sf"/>
</dbReference>
<feature type="domain" description="OmpA-like" evidence="4">
    <location>
        <begin position="99"/>
        <end position="213"/>
    </location>
</feature>
<keyword evidence="1" id="KW-0472">Membrane</keyword>
<proteinExistence type="predicted"/>
<gene>
    <name evidence="5" type="primary">psaB_2</name>
    <name evidence="5" type="ORF">AW11_01141</name>
</gene>
<dbReference type="PANTHER" id="PTHR30329">
    <property type="entry name" value="STATOR ELEMENT OF FLAGELLAR MOTOR COMPLEX"/>
    <property type="match status" value="1"/>
</dbReference>
<dbReference type="InterPro" id="IPR050330">
    <property type="entry name" value="Bact_OuterMem_StrucFunc"/>
</dbReference>
<dbReference type="Gene3D" id="3.30.1330.60">
    <property type="entry name" value="OmpA-like domain"/>
    <property type="match status" value="1"/>
</dbReference>
<dbReference type="PATRIC" id="fig|1454004.3.peg.1196"/>
<evidence type="ECO:0000313" key="5">
    <source>
        <dbReference type="EMBL" id="EXI89959.1"/>
    </source>
</evidence>
<evidence type="ECO:0000256" key="3">
    <source>
        <dbReference type="SAM" id="SignalP"/>
    </source>
</evidence>
<dbReference type="InterPro" id="IPR006665">
    <property type="entry name" value="OmpA-like"/>
</dbReference>
<evidence type="ECO:0000256" key="1">
    <source>
        <dbReference type="PROSITE-ProRule" id="PRU00473"/>
    </source>
</evidence>
<keyword evidence="6" id="KW-1185">Reference proteome</keyword>
<comment type="caution">
    <text evidence="5">The sequence shown here is derived from an EMBL/GenBank/DDBJ whole genome shotgun (WGS) entry which is preliminary data.</text>
</comment>
<evidence type="ECO:0000313" key="6">
    <source>
        <dbReference type="Proteomes" id="UP000022141"/>
    </source>
</evidence>
<keyword evidence="3" id="KW-0732">Signal</keyword>
<dbReference type="EC" id="1.97.1.12" evidence="5"/>
<dbReference type="Pfam" id="PF00691">
    <property type="entry name" value="OmpA"/>
    <property type="match status" value="1"/>
</dbReference>
<evidence type="ECO:0000256" key="2">
    <source>
        <dbReference type="SAM" id="MobiDB-lite"/>
    </source>
</evidence>
<keyword evidence="5" id="KW-0560">Oxidoreductase</keyword>
<reference evidence="5" key="1">
    <citation type="submission" date="2014-02" db="EMBL/GenBank/DDBJ databases">
        <title>Expanding our view of genomic diversity in Candidatus Accumulibacter clades.</title>
        <authorList>
            <person name="Skennerton C.T."/>
            <person name="Barr J.J."/>
            <person name="Slater F.R."/>
            <person name="Bond P.L."/>
            <person name="Tyson G.W."/>
        </authorList>
    </citation>
    <scope>NUCLEOTIDE SEQUENCE [LARGE SCALE GENOMIC DNA]</scope>
</reference>
<name>A0A011RFI7_ACCRE</name>
<dbReference type="Proteomes" id="UP000022141">
    <property type="component" value="Unassembled WGS sequence"/>
</dbReference>
<feature type="signal peptide" evidence="3">
    <location>
        <begin position="1"/>
        <end position="20"/>
    </location>
</feature>
<dbReference type="STRING" id="1454004.AW11_01141"/>
<dbReference type="PANTHER" id="PTHR30329:SF21">
    <property type="entry name" value="LIPOPROTEIN YIAD-RELATED"/>
    <property type="match status" value="1"/>
</dbReference>
<sequence length="229" mass="24687">MALLNRVAILLFTTSLLVGCGSLPPALPQAIPEASPKPMAGVRIAWIERQFKTCSGTACPMPTRKTLAIVELPMATDEPAPAVSGVHQTPPPVASDSPVATAAEPATASIHFEYGQETPTADGQRELERLAAIAVKYQRIELVGRTDDIGGKAYNDRLARRRAESVRSWLLDRGVQAEILVRAEGLCCYLDPAPTEAARRSNRRVEVRLAGPRDGLSDNNRSNNRKGAK</sequence>
<feature type="chain" id="PRO_5001463512" evidence="3">
    <location>
        <begin position="21"/>
        <end position="229"/>
    </location>
</feature>
<dbReference type="eggNOG" id="COG2885">
    <property type="taxonomic scope" value="Bacteria"/>
</dbReference>
<organism evidence="5 6">
    <name type="scientific">Accumulibacter regalis</name>
    <dbReference type="NCBI Taxonomy" id="522306"/>
    <lineage>
        <taxon>Bacteria</taxon>
        <taxon>Pseudomonadati</taxon>
        <taxon>Pseudomonadota</taxon>
        <taxon>Betaproteobacteria</taxon>
        <taxon>Candidatus Accumulibacter</taxon>
    </lineage>
</organism>
<dbReference type="PROSITE" id="PS51257">
    <property type="entry name" value="PROKAR_LIPOPROTEIN"/>
    <property type="match status" value="1"/>
</dbReference>
<dbReference type="PROSITE" id="PS51123">
    <property type="entry name" value="OMPA_2"/>
    <property type="match status" value="1"/>
</dbReference>
<feature type="region of interest" description="Disordered" evidence="2">
    <location>
        <begin position="200"/>
        <end position="229"/>
    </location>
</feature>
<dbReference type="EMBL" id="JEMY01000011">
    <property type="protein sequence ID" value="EXI89959.1"/>
    <property type="molecule type" value="Genomic_DNA"/>
</dbReference>
<protein>
    <submittedName>
        <fullName evidence="5">Photosystem I P700 chlorophyll a apoprotein A2</fullName>
        <ecNumber evidence="5">1.97.1.12</ecNumber>
    </submittedName>
</protein>
<dbReference type="CDD" id="cd07185">
    <property type="entry name" value="OmpA_C-like"/>
    <property type="match status" value="1"/>
</dbReference>
<dbReference type="SUPFAM" id="SSF103088">
    <property type="entry name" value="OmpA-like"/>
    <property type="match status" value="1"/>
</dbReference>
<dbReference type="GO" id="GO:0016020">
    <property type="term" value="C:membrane"/>
    <property type="evidence" value="ECO:0007669"/>
    <property type="project" value="UniProtKB-UniRule"/>
</dbReference>
<dbReference type="AlphaFoldDB" id="A0A011RFI7"/>
<dbReference type="GO" id="GO:0016491">
    <property type="term" value="F:oxidoreductase activity"/>
    <property type="evidence" value="ECO:0007669"/>
    <property type="project" value="UniProtKB-KW"/>
</dbReference>
<evidence type="ECO:0000259" key="4">
    <source>
        <dbReference type="PROSITE" id="PS51123"/>
    </source>
</evidence>